<dbReference type="Gene3D" id="3.80.10.10">
    <property type="entry name" value="Ribonuclease Inhibitor"/>
    <property type="match status" value="1"/>
</dbReference>
<dbReference type="Proteomes" id="UP001212997">
    <property type="component" value="Unassembled WGS sequence"/>
</dbReference>
<reference evidence="1" key="1">
    <citation type="submission" date="2022-07" db="EMBL/GenBank/DDBJ databases">
        <title>Genome Sequence of Physisporinus lineatus.</title>
        <authorList>
            <person name="Buettner E."/>
        </authorList>
    </citation>
    <scope>NUCLEOTIDE SEQUENCE</scope>
    <source>
        <strain evidence="1">VT162</strain>
    </source>
</reference>
<protein>
    <recommendedName>
        <fullName evidence="3">F-box domain-containing protein</fullName>
    </recommendedName>
</protein>
<dbReference type="InterPro" id="IPR032675">
    <property type="entry name" value="LRR_dom_sf"/>
</dbReference>
<dbReference type="EMBL" id="JANAWD010000564">
    <property type="protein sequence ID" value="KAJ3477794.1"/>
    <property type="molecule type" value="Genomic_DNA"/>
</dbReference>
<sequence length="1025" mass="114506">MVSSLADRYSRLVTCLGGPPTDVNEIEWATDVPSGKALMEWATGQMAGGPHDPIASASLRRIALEEEEVRMEASESLKKSTKHVQGALKTANQESDCHKAALTNASVEVRSSFEYLAKRVNVASLHIQADATINQAIVAANAVLDKGLSGSNSSKQFRHRFAELTERHSQVVKIAENGASELNRVAATILSTVELEEEGSRLEEVFRSLAPVHGKARDRVGEAAYCEQLVAAYSDLNSAKSSRGSPEDILREFEAQPLSSSATDSPIRDPLEFNLGELIQSAWEMDQFALLGAKERFLDETDRQLKDLLDPLELLHRDLSDSYRMSSEREVLITALLEELEEIGDDLENAGEYSILEANISGRSITRETAGDLQAALKRNHNLRPRDAPPLVLLDGDDLGRELAGIAHDVEEKQASEAQWFRSLQEDLASLSSARQPLLAAIYANSPGNTSKPFGPVPKLVKLEADTRKQAEKLTDAIIHIPEILLSVFQYSVVDGQTDHGSLASFARTCSHFYEPAMEILWYTLSDVGALFTCLPDGVWYREAESDDKEPTRETMTLALARSLDPTEWALVTKNVHRVRTLDFEVGVVNGRLKHRVGPIALQEVMKYCDSKRGPDPEQPTVLFPNVTKLHWIWERIDPVWVPFIVYLSGHSLRELSIAIYRPPAVPESPQILRQFLVELPHRYPLLESLHLPHFYMGWLQLSDIASQLLLTCHKLQRVELARTLEQETFQCTGRMPNLTYLRAILPSTLFRQPSDAKPAGPPLFPSLTDVVFQAPNFDPCSAFIRRITSTSLRSVTIACSESSLSRDTIRAFFGLLQKHKQIRDVCLNLNNMNTRGSRAFDLPVIPQTIHPLLVLPGITHLKISPCCGLRIDIDDELIQSISTSWPNLESLVFAYDQPSLGKPQITLAGLLPLAKSCPHLTHLSLAVDFAVPDAFDQRQAAALRQKRENVLKQFDIYWWTSPPMPSSGLDVCVWFLLAMFPRIYTGMRVYGVGRVNGVAFRGWKLLESNVIEKGFSMRRRQLRW</sequence>
<proteinExistence type="predicted"/>
<evidence type="ECO:0008006" key="3">
    <source>
        <dbReference type="Google" id="ProtNLM"/>
    </source>
</evidence>
<keyword evidence="2" id="KW-1185">Reference proteome</keyword>
<comment type="caution">
    <text evidence="1">The sequence shown here is derived from an EMBL/GenBank/DDBJ whole genome shotgun (WGS) entry which is preliminary data.</text>
</comment>
<name>A0AAD5UVS8_9APHY</name>
<evidence type="ECO:0000313" key="2">
    <source>
        <dbReference type="Proteomes" id="UP001212997"/>
    </source>
</evidence>
<evidence type="ECO:0000313" key="1">
    <source>
        <dbReference type="EMBL" id="KAJ3477794.1"/>
    </source>
</evidence>
<organism evidence="1 2">
    <name type="scientific">Meripilus lineatus</name>
    <dbReference type="NCBI Taxonomy" id="2056292"/>
    <lineage>
        <taxon>Eukaryota</taxon>
        <taxon>Fungi</taxon>
        <taxon>Dikarya</taxon>
        <taxon>Basidiomycota</taxon>
        <taxon>Agaricomycotina</taxon>
        <taxon>Agaricomycetes</taxon>
        <taxon>Polyporales</taxon>
        <taxon>Meripilaceae</taxon>
        <taxon>Meripilus</taxon>
    </lineage>
</organism>
<gene>
    <name evidence="1" type="ORF">NLI96_g10222</name>
</gene>
<dbReference type="SUPFAM" id="SSF52047">
    <property type="entry name" value="RNI-like"/>
    <property type="match status" value="1"/>
</dbReference>
<dbReference type="AlphaFoldDB" id="A0AAD5UVS8"/>
<accession>A0AAD5UVS8</accession>